<dbReference type="GO" id="GO:0004407">
    <property type="term" value="F:histone deacetylase activity"/>
    <property type="evidence" value="ECO:0007669"/>
    <property type="project" value="TreeGrafter"/>
</dbReference>
<dbReference type="CDD" id="cd09992">
    <property type="entry name" value="HDAC_classII"/>
    <property type="match status" value="1"/>
</dbReference>
<dbReference type="EMBL" id="UINC01000288">
    <property type="protein sequence ID" value="SUZ52697.1"/>
    <property type="molecule type" value="Genomic_DNA"/>
</dbReference>
<dbReference type="AlphaFoldDB" id="A0A381NDU5"/>
<evidence type="ECO:0000259" key="1">
    <source>
        <dbReference type="Pfam" id="PF00850"/>
    </source>
</evidence>
<dbReference type="PANTHER" id="PTHR10625:SF10">
    <property type="entry name" value="HISTONE DEACETYLASE HDAC1"/>
    <property type="match status" value="1"/>
</dbReference>
<dbReference type="SUPFAM" id="SSF52768">
    <property type="entry name" value="Arginase/deacetylase"/>
    <property type="match status" value="1"/>
</dbReference>
<dbReference type="GO" id="GO:0040029">
    <property type="term" value="P:epigenetic regulation of gene expression"/>
    <property type="evidence" value="ECO:0007669"/>
    <property type="project" value="TreeGrafter"/>
</dbReference>
<dbReference type="Gene3D" id="3.40.800.20">
    <property type="entry name" value="Histone deacetylase domain"/>
    <property type="match status" value="1"/>
</dbReference>
<proteinExistence type="predicted"/>
<dbReference type="Pfam" id="PF00850">
    <property type="entry name" value="Hist_deacetyl"/>
    <property type="match status" value="1"/>
</dbReference>
<accession>A0A381NDU5</accession>
<dbReference type="InterPro" id="IPR037138">
    <property type="entry name" value="His_deacetylse_dom_sf"/>
</dbReference>
<organism evidence="2">
    <name type="scientific">marine metagenome</name>
    <dbReference type="NCBI Taxonomy" id="408172"/>
    <lineage>
        <taxon>unclassified sequences</taxon>
        <taxon>metagenomes</taxon>
        <taxon>ecological metagenomes</taxon>
    </lineage>
</organism>
<dbReference type="InterPro" id="IPR023696">
    <property type="entry name" value="Ureohydrolase_dom_sf"/>
</dbReference>
<protein>
    <recommendedName>
        <fullName evidence="1">Histone deacetylase domain-containing protein</fullName>
    </recommendedName>
</protein>
<gene>
    <name evidence="2" type="ORF">METZ01_LOCUS5551</name>
</gene>
<feature type="domain" description="Histone deacetylase" evidence="1">
    <location>
        <begin position="59"/>
        <end position="334"/>
    </location>
</feature>
<dbReference type="PANTHER" id="PTHR10625">
    <property type="entry name" value="HISTONE DEACETYLASE HDAC1-RELATED"/>
    <property type="match status" value="1"/>
</dbReference>
<dbReference type="PRINTS" id="PR01270">
    <property type="entry name" value="HDASUPER"/>
</dbReference>
<sequence length="338" mass="36927">MTRTRRVFLSDLTKSLLAVGAMPNPFVSSTVSPSQTGTGLITDPRYLEHELPDRAGEPHPERPLRLIRIAQAFAERGLDSDLTKLQLHSDAMPFIRSHHTPEHVDAVREIEVTGEIAELAVAGALGAIDAVANGQVRNAFCALRPPGHHANNTGQEEGFCFYSNAAVAARYAQLRHGFEKILIVDWDYHHGNATQNAFYDDPSVLFFSAHDWQAYPGTGDPSLRGDGEGSGLNLNVHLDCGSKDIDMLRHWDNVLLPAVSNFQPDFVIVSAGFDSRMDDLLGCFDLTDDVFRRMTRTTMDIANDYCGGRLVSLLEGGYNVDGTAIAAAAHVETLLDGL</sequence>
<name>A0A381NDU5_9ZZZZ</name>
<dbReference type="InterPro" id="IPR023801">
    <property type="entry name" value="His_deacetylse_dom"/>
</dbReference>
<reference evidence="2" key="1">
    <citation type="submission" date="2018-05" db="EMBL/GenBank/DDBJ databases">
        <authorList>
            <person name="Lanie J.A."/>
            <person name="Ng W.-L."/>
            <person name="Kazmierczak K.M."/>
            <person name="Andrzejewski T.M."/>
            <person name="Davidsen T.M."/>
            <person name="Wayne K.J."/>
            <person name="Tettelin H."/>
            <person name="Glass J.I."/>
            <person name="Rusch D."/>
            <person name="Podicherti R."/>
            <person name="Tsui H.-C.T."/>
            <person name="Winkler M.E."/>
        </authorList>
    </citation>
    <scope>NUCLEOTIDE SEQUENCE</scope>
</reference>
<dbReference type="InterPro" id="IPR000286">
    <property type="entry name" value="HDACs"/>
</dbReference>
<evidence type="ECO:0000313" key="2">
    <source>
        <dbReference type="EMBL" id="SUZ52697.1"/>
    </source>
</evidence>